<dbReference type="Pfam" id="PF00021">
    <property type="entry name" value="UPAR_LY6"/>
    <property type="match status" value="1"/>
</dbReference>
<feature type="signal peptide" evidence="1">
    <location>
        <begin position="1"/>
        <end position="21"/>
    </location>
</feature>
<feature type="chain" id="PRO_5034796607" evidence="1">
    <location>
        <begin position="22"/>
        <end position="136"/>
    </location>
</feature>
<gene>
    <name evidence="3" type="primary">LOC121831074</name>
</gene>
<keyword evidence="1" id="KW-0732">Signal</keyword>
<dbReference type="GeneID" id="121831074"/>
<reference evidence="3 4" key="1">
    <citation type="submission" date="2018-10" db="EMBL/GenBank/DDBJ databases">
        <title>Improved assembly of the deer mouse Peromyscus maniculatus genome.</title>
        <authorList>
            <person name="Lassance J.-M."/>
            <person name="Hoekstra H.E."/>
        </authorList>
    </citation>
    <scope>NUCLEOTIDE SEQUENCE [LARGE SCALE GENOMIC DNA]</scope>
</reference>
<dbReference type="InterPro" id="IPR016054">
    <property type="entry name" value="LY6_UPA_recep-like"/>
</dbReference>
<dbReference type="GeneTree" id="ENSGT00510000050363"/>
<dbReference type="Ensembl" id="ENSPEMT00000018709.2">
    <property type="protein sequence ID" value="ENSPEMP00000014438.1"/>
    <property type="gene ID" value="ENSPEMG00000014238.2"/>
</dbReference>
<feature type="domain" description="UPAR/Ly6" evidence="2">
    <location>
        <begin position="28"/>
        <end position="113"/>
    </location>
</feature>
<dbReference type="AlphaFoldDB" id="A0A8C8TGT2"/>
<name>A0A8C8TGT2_PERMB</name>
<organism evidence="3 4">
    <name type="scientific">Peromyscus maniculatus bairdii</name>
    <name type="common">Prairie deer mouse</name>
    <dbReference type="NCBI Taxonomy" id="230844"/>
    <lineage>
        <taxon>Eukaryota</taxon>
        <taxon>Metazoa</taxon>
        <taxon>Chordata</taxon>
        <taxon>Craniata</taxon>
        <taxon>Vertebrata</taxon>
        <taxon>Euteleostomi</taxon>
        <taxon>Mammalia</taxon>
        <taxon>Eutheria</taxon>
        <taxon>Euarchontoglires</taxon>
        <taxon>Glires</taxon>
        <taxon>Rodentia</taxon>
        <taxon>Myomorpha</taxon>
        <taxon>Muroidea</taxon>
        <taxon>Cricetidae</taxon>
        <taxon>Neotominae</taxon>
        <taxon>Peromyscus</taxon>
    </lineage>
</organism>
<dbReference type="OrthoDB" id="9830410at2759"/>
<reference evidence="3" key="2">
    <citation type="submission" date="2025-08" db="UniProtKB">
        <authorList>
            <consortium name="Ensembl"/>
        </authorList>
    </citation>
    <scope>IDENTIFICATION</scope>
</reference>
<proteinExistence type="predicted"/>
<evidence type="ECO:0000313" key="3">
    <source>
        <dbReference type="Ensembl" id="ENSPEMP00000014438.1"/>
    </source>
</evidence>
<dbReference type="Proteomes" id="UP000694547">
    <property type="component" value="Chromosome 7"/>
</dbReference>
<evidence type="ECO:0000313" key="4">
    <source>
        <dbReference type="Proteomes" id="UP000694547"/>
    </source>
</evidence>
<evidence type="ECO:0000259" key="2">
    <source>
        <dbReference type="Pfam" id="PF00021"/>
    </source>
</evidence>
<dbReference type="RefSeq" id="XP_042138033.1">
    <property type="nucleotide sequence ID" value="XM_042282099.2"/>
</dbReference>
<sequence length="136" mass="16125">MFRMLFLALSIILLTDTGERALTIPLIRMCNLCSNFDGNKCLDGMKKCWKFNMLWFNRTCTTENFYFYDILTGAHIFRYSKLSCKPCASGMFQVYHDLMRETFCCTDRSYCNDGINRLEMSSLYFEDRKVQRELND</sequence>
<accession>A0A8C8TGT2</accession>
<reference evidence="3" key="3">
    <citation type="submission" date="2025-09" db="UniProtKB">
        <authorList>
            <consortium name="Ensembl"/>
        </authorList>
    </citation>
    <scope>IDENTIFICATION</scope>
</reference>
<keyword evidence="4" id="KW-1185">Reference proteome</keyword>
<evidence type="ECO:0000256" key="1">
    <source>
        <dbReference type="SAM" id="SignalP"/>
    </source>
</evidence>
<protein>
    <submittedName>
        <fullName evidence="3">Prostate and testis expressed 13</fullName>
    </submittedName>
</protein>